<proteinExistence type="predicted"/>
<dbReference type="Gene3D" id="3.40.50.12780">
    <property type="entry name" value="N-terminal domain of ligase-like"/>
    <property type="match status" value="1"/>
</dbReference>
<dbReference type="EMBL" id="JBJHZY010000001">
    <property type="protein sequence ID" value="MFL0267491.1"/>
    <property type="molecule type" value="Genomic_DNA"/>
</dbReference>
<sequence length="464" mass="54664">MLKQLIKSSPGFIEKPARYIYTSLPDYIRYGKNFRSQYKFLNKSQWWTSQQHEEYQFIQLKKLLEHSYKNVPYYTNIFTERGIKPENIKSFKDLKKLPYLTKELVRNNLKDLVAKNYNIKKLKIVTTSGTSRIPMDFYIEPIIDKAREWSFIVNLWNRIGYDPKKINNNVILRGIIPKNGLYEYKGKDLILSSFQMTEENMKNYVELIKGFNPDFIQAYPSSIHLLSKYILRNKLVGNFHKLKCILCSSENLFDNQRLDIEQAFRVRVYNFYGHSEHACLGGECELSNYFHIQSEYGYTEIINEDGQDVKEEGEIGEIVATGFNNFAMPFIRYKTEDLVVNSNEKCNCGRNYKLIIKVEGRKQEFLIDMFGRAITATWAGFPLRQIEKKINSFQYIQNEPGTLLLNIKSFEEITDEDIKNIKKVFDLHYKGFELQIKSVENIERIRGGKFKFLVQNIDVNTNES</sequence>
<organism evidence="1 2">
    <name type="scientific">Candidatus Clostridium radicumherbarum</name>
    <dbReference type="NCBI Taxonomy" id="3381662"/>
    <lineage>
        <taxon>Bacteria</taxon>
        <taxon>Bacillati</taxon>
        <taxon>Bacillota</taxon>
        <taxon>Clostridia</taxon>
        <taxon>Eubacteriales</taxon>
        <taxon>Clostridiaceae</taxon>
        <taxon>Clostridium</taxon>
    </lineage>
</organism>
<name>A0ABW8TSI1_9CLOT</name>
<dbReference type="InterPro" id="IPR042099">
    <property type="entry name" value="ANL_N_sf"/>
</dbReference>
<dbReference type="PANTHER" id="PTHR36932">
    <property type="entry name" value="CAPSULAR POLYSACCHARIDE BIOSYNTHESIS PROTEIN"/>
    <property type="match status" value="1"/>
</dbReference>
<dbReference type="RefSeq" id="WP_406764092.1">
    <property type="nucleotide sequence ID" value="NZ_JBJHZY010000001.1"/>
</dbReference>
<reference evidence="1 2" key="1">
    <citation type="submission" date="2024-11" db="EMBL/GenBank/DDBJ databases">
        <authorList>
            <person name="Heng Y.C."/>
            <person name="Lim A.C.H."/>
            <person name="Lee J.K.Y."/>
            <person name="Kittelmann S."/>
        </authorList>
    </citation>
    <scope>NUCLEOTIDE SEQUENCE [LARGE SCALE GENOMIC DNA]</scope>
    <source>
        <strain evidence="1 2">WILCCON 0202</strain>
    </source>
</reference>
<evidence type="ECO:0000313" key="1">
    <source>
        <dbReference type="EMBL" id="MFL0267491.1"/>
    </source>
</evidence>
<accession>A0ABW8TSI1</accession>
<gene>
    <name evidence="1" type="ORF">ACJDUH_05185</name>
</gene>
<dbReference type="InterPro" id="IPR053158">
    <property type="entry name" value="CapK_Type1_Caps_Biosynth"/>
</dbReference>
<keyword evidence="1" id="KW-0436">Ligase</keyword>
<keyword evidence="2" id="KW-1185">Reference proteome</keyword>
<dbReference type="GO" id="GO:0016874">
    <property type="term" value="F:ligase activity"/>
    <property type="evidence" value="ECO:0007669"/>
    <property type="project" value="UniProtKB-KW"/>
</dbReference>
<comment type="caution">
    <text evidence="1">The sequence shown here is derived from an EMBL/GenBank/DDBJ whole genome shotgun (WGS) entry which is preliminary data.</text>
</comment>
<evidence type="ECO:0000313" key="2">
    <source>
        <dbReference type="Proteomes" id="UP001623661"/>
    </source>
</evidence>
<dbReference type="PANTHER" id="PTHR36932:SF1">
    <property type="entry name" value="CAPSULAR POLYSACCHARIDE BIOSYNTHESIS PROTEIN"/>
    <property type="match status" value="1"/>
</dbReference>
<protein>
    <submittedName>
        <fullName evidence="1">Phenylacetate--CoA ligase family protein</fullName>
    </submittedName>
</protein>
<dbReference type="SUPFAM" id="SSF56801">
    <property type="entry name" value="Acetyl-CoA synthetase-like"/>
    <property type="match status" value="1"/>
</dbReference>
<dbReference type="Proteomes" id="UP001623661">
    <property type="component" value="Unassembled WGS sequence"/>
</dbReference>